<organism evidence="2 3">
    <name type="scientific">Paracoccus tegillarcae</name>
    <dbReference type="NCBI Taxonomy" id="1529068"/>
    <lineage>
        <taxon>Bacteria</taxon>
        <taxon>Pseudomonadati</taxon>
        <taxon>Pseudomonadota</taxon>
        <taxon>Alphaproteobacteria</taxon>
        <taxon>Rhodobacterales</taxon>
        <taxon>Paracoccaceae</taxon>
        <taxon>Paracoccus</taxon>
    </lineage>
</organism>
<dbReference type="Pfam" id="PF13403">
    <property type="entry name" value="Hint_2"/>
    <property type="match status" value="1"/>
</dbReference>
<feature type="domain" description="Hedgehog/Intein (Hint)" evidence="1">
    <location>
        <begin position="122"/>
        <end position="271"/>
    </location>
</feature>
<proteinExistence type="predicted"/>
<dbReference type="InterPro" id="IPR036844">
    <property type="entry name" value="Hint_dom_sf"/>
</dbReference>
<dbReference type="AlphaFoldDB" id="A0A2K9EQP9"/>
<protein>
    <recommendedName>
        <fullName evidence="1">Hedgehog/Intein (Hint) domain-containing protein</fullName>
    </recommendedName>
</protein>
<evidence type="ECO:0000313" key="2">
    <source>
        <dbReference type="EMBL" id="AUH34005.1"/>
    </source>
</evidence>
<evidence type="ECO:0000313" key="3">
    <source>
        <dbReference type="Proteomes" id="UP000233742"/>
    </source>
</evidence>
<name>A0A2K9EQP9_9RHOB</name>
<dbReference type="InterPro" id="IPR028992">
    <property type="entry name" value="Hedgehog/Intein_dom"/>
</dbReference>
<gene>
    <name evidence="2" type="ORF">CUV01_11920</name>
</gene>
<reference evidence="2 3" key="1">
    <citation type="submission" date="2017-12" db="EMBL/GenBank/DDBJ databases">
        <authorList>
            <person name="Hurst M.R.H."/>
        </authorList>
    </citation>
    <scope>NUCLEOTIDE SEQUENCE [LARGE SCALE GENOMIC DNA]</scope>
    <source>
        <strain evidence="2 3">BM15</strain>
    </source>
</reference>
<dbReference type="Gene3D" id="2.170.16.10">
    <property type="entry name" value="Hedgehog/Intein (Hint) domain"/>
    <property type="match status" value="1"/>
</dbReference>
<dbReference type="EMBL" id="CP025408">
    <property type="protein sequence ID" value="AUH34005.1"/>
    <property type="molecule type" value="Genomic_DNA"/>
</dbReference>
<keyword evidence="3" id="KW-1185">Reference proteome</keyword>
<accession>A0A2K9EQP9</accession>
<dbReference type="KEGG" id="paro:CUV01_11920"/>
<dbReference type="SUPFAM" id="SSF51294">
    <property type="entry name" value="Hedgehog/intein (Hint) domain"/>
    <property type="match status" value="1"/>
</dbReference>
<evidence type="ECO:0000259" key="1">
    <source>
        <dbReference type="Pfam" id="PF13403"/>
    </source>
</evidence>
<sequence>MPTTFSDQFWSIDASDPPAPGTALPVSRFNITDQNDNGLINRFSGDAIDGVDIGASYPGDTITVTLEGGGQQTFTGTTFYLADGRTVFTPTDGSTLPQNATFLSSTASPTEAGITTAAFGPPCFTMGTMVATPEGKVAIEHLAAGDDVLVEADGTMVARSIRWAGRRNYGAAALQREPRLRPVRILAGALGDGLPQQDLLVSRQHRVLVKSKIAQRMFGAPEVLVAAIRLTELPGIFVDDEVSEVTYLHLLFDQHEIIVAEGVSTESLYTGPEALRAIGREARAEILMIFPELARLDYQPQPARHIPHLRQQKKLIERHAKNNRTLQGVA</sequence>
<dbReference type="Proteomes" id="UP000233742">
    <property type="component" value="Chromosome"/>
</dbReference>